<dbReference type="HOGENOM" id="CLU_1114394_0_0_7"/>
<evidence type="ECO:0000256" key="1">
    <source>
        <dbReference type="SAM" id="MobiDB-lite"/>
    </source>
</evidence>
<organism evidence="2 3">
    <name type="scientific">Desulfurivibrio alkaliphilus (strain DSM 19089 / UNIQEM U267 / AHT2)</name>
    <dbReference type="NCBI Taxonomy" id="589865"/>
    <lineage>
        <taxon>Bacteria</taxon>
        <taxon>Pseudomonadati</taxon>
        <taxon>Thermodesulfobacteriota</taxon>
        <taxon>Desulfobulbia</taxon>
        <taxon>Desulfobulbales</taxon>
        <taxon>Desulfobulbaceae</taxon>
        <taxon>Desulfurivibrio</taxon>
    </lineage>
</organism>
<feature type="compositionally biased region" description="Low complexity" evidence="1">
    <location>
        <begin position="62"/>
        <end position="71"/>
    </location>
</feature>
<dbReference type="InParanoid" id="D6Z5C5"/>
<dbReference type="Proteomes" id="UP000001508">
    <property type="component" value="Chromosome"/>
</dbReference>
<protein>
    <recommendedName>
        <fullName evidence="4">DUF3299 domain-containing protein</fullName>
    </recommendedName>
</protein>
<keyword evidence="3" id="KW-1185">Reference proteome</keyword>
<feature type="region of interest" description="Disordered" evidence="1">
    <location>
        <begin position="44"/>
        <end position="83"/>
    </location>
</feature>
<evidence type="ECO:0000313" key="2">
    <source>
        <dbReference type="EMBL" id="ADH84782.1"/>
    </source>
</evidence>
<evidence type="ECO:0008006" key="4">
    <source>
        <dbReference type="Google" id="ProtNLM"/>
    </source>
</evidence>
<dbReference type="InterPro" id="IPR021727">
    <property type="entry name" value="DUF3299"/>
</dbReference>
<dbReference type="KEGG" id="dak:DaAHT2_0069"/>
<accession>D6Z5C5</accession>
<dbReference type="OrthoDB" id="9812956at2"/>
<dbReference type="STRING" id="589865.DaAHT2_0069"/>
<dbReference type="Gene3D" id="2.40.50.870">
    <property type="entry name" value="Protein of unknown function (DUF3299)"/>
    <property type="match status" value="1"/>
</dbReference>
<name>D6Z5C5_DESAT</name>
<sequence>MRWTLSIFFAFLLTAGLAALLFYPYGQSQRPRATDVEPATVAPAVVSPPHQFANEGKRQARTESPAESAATPPEPEPGVRPPLRAAADKEKLLILDWEDMIPPDWQPDLFFQDYDIDQLDDDDDLAIELLDKLQEIWAAAPVVEELDGRKVRLPGFAVPLDAEPGKVSEFLLVPYFGACIHVPPPPANQIVYIKAARPGELFELELFDTVWVQGTMHTAGFSAELGEAGYTMIVDKVEPYTDGGAIVLE</sequence>
<evidence type="ECO:0000313" key="3">
    <source>
        <dbReference type="Proteomes" id="UP000001508"/>
    </source>
</evidence>
<gene>
    <name evidence="2" type="ordered locus">DaAHT2_0069</name>
</gene>
<dbReference type="eggNOG" id="COG3495">
    <property type="taxonomic scope" value="Bacteria"/>
</dbReference>
<dbReference type="Pfam" id="PF11736">
    <property type="entry name" value="DUF3299"/>
    <property type="match status" value="1"/>
</dbReference>
<dbReference type="EMBL" id="CP001940">
    <property type="protein sequence ID" value="ADH84782.1"/>
    <property type="molecule type" value="Genomic_DNA"/>
</dbReference>
<dbReference type="AlphaFoldDB" id="D6Z5C5"/>
<dbReference type="RefSeq" id="WP_013162313.1">
    <property type="nucleotide sequence ID" value="NC_014216.1"/>
</dbReference>
<proteinExistence type="predicted"/>
<reference evidence="3" key="1">
    <citation type="submission" date="2010-02" db="EMBL/GenBank/DDBJ databases">
        <title>Complete sequence of Desulfurivibrio alkaliphilus AHT2.</title>
        <authorList>
            <consortium name="US DOE Joint Genome Institute"/>
            <person name="Pitluck S."/>
            <person name="Chertkov O."/>
            <person name="Detter J.C."/>
            <person name="Han C."/>
            <person name="Tapia R."/>
            <person name="Larimer F."/>
            <person name="Land M."/>
            <person name="Hauser L."/>
            <person name="Kyrpides N."/>
            <person name="Mikhailova N."/>
            <person name="Sorokin D.Y."/>
            <person name="Muyzer G."/>
            <person name="Woyke T."/>
        </authorList>
    </citation>
    <scope>NUCLEOTIDE SEQUENCE [LARGE SCALE GENOMIC DNA]</scope>
    <source>
        <strain evidence="3">DSM 19089 / UNIQEM U267 / AHT2</strain>
    </source>
</reference>